<evidence type="ECO:0000313" key="3">
    <source>
        <dbReference type="Proteomes" id="UP000737402"/>
    </source>
</evidence>
<organism evidence="2 3">
    <name type="scientific">Sutcliffiella tianshenii</name>
    <dbReference type="NCBI Taxonomy" id="1463404"/>
    <lineage>
        <taxon>Bacteria</taxon>
        <taxon>Bacillati</taxon>
        <taxon>Bacillota</taxon>
        <taxon>Bacilli</taxon>
        <taxon>Bacillales</taxon>
        <taxon>Bacillaceae</taxon>
        <taxon>Sutcliffiella</taxon>
    </lineage>
</organism>
<evidence type="ECO:0000259" key="1">
    <source>
        <dbReference type="Pfam" id="PF10740"/>
    </source>
</evidence>
<reference evidence="2 3" key="1">
    <citation type="submission" date="2021-01" db="EMBL/GenBank/DDBJ databases">
        <title>Genomic Encyclopedia of Type Strains, Phase IV (KMG-IV): sequencing the most valuable type-strain genomes for metagenomic binning, comparative biology and taxonomic classification.</title>
        <authorList>
            <person name="Goeker M."/>
        </authorList>
    </citation>
    <scope>NUCLEOTIDE SEQUENCE [LARGE SCALE GENOMIC DNA]</scope>
    <source>
        <strain evidence="2 3">DSM 25879</strain>
    </source>
</reference>
<dbReference type="InterPro" id="IPR019676">
    <property type="entry name" value="DUF2529"/>
</dbReference>
<feature type="domain" description="DUF2529" evidence="1">
    <location>
        <begin position="1"/>
        <end position="173"/>
    </location>
</feature>
<dbReference type="Gene3D" id="3.40.50.10490">
    <property type="entry name" value="Glucose-6-phosphate isomerase like protein, domain 1"/>
    <property type="match status" value="1"/>
</dbReference>
<gene>
    <name evidence="2" type="ORF">JOC95_000516</name>
</gene>
<proteinExistence type="predicted"/>
<dbReference type="EMBL" id="JAFBED010000001">
    <property type="protein sequence ID" value="MBM7618674.1"/>
    <property type="molecule type" value="Genomic_DNA"/>
</dbReference>
<dbReference type="Proteomes" id="UP000737402">
    <property type="component" value="Unassembled WGS sequence"/>
</dbReference>
<keyword evidence="3" id="KW-1185">Reference proteome</keyword>
<sequence>MLKIFTTQLQGVFGRIGGDEDFGFEDGARLLAQAVVGDGRIYIHGVKEMKAVEFEATEGAEPLPKATLLSDLDSYHDLTDTDRALIVSRFSTDEEAIETAKALKELGIEIVGISTVMPDEGAETLDSIADVHIDLKMKKPLIPGDDGERFGFPSGMAGLYAYYGLAFTIKEILEEQDDEY</sequence>
<name>A0ABS2NVI2_9BACI</name>
<evidence type="ECO:0000313" key="2">
    <source>
        <dbReference type="EMBL" id="MBM7618674.1"/>
    </source>
</evidence>
<accession>A0ABS2NVI2</accession>
<dbReference type="RefSeq" id="WP_204413070.1">
    <property type="nucleotide sequence ID" value="NZ_JAFBED010000001.1"/>
</dbReference>
<comment type="caution">
    <text evidence="2">The sequence shown here is derived from an EMBL/GenBank/DDBJ whole genome shotgun (WGS) entry which is preliminary data.</text>
</comment>
<dbReference type="Pfam" id="PF10740">
    <property type="entry name" value="DUF2529"/>
    <property type="match status" value="1"/>
</dbReference>
<protein>
    <submittedName>
        <fullName evidence="2">Phosphosugar-binding protein</fullName>
    </submittedName>
</protein>